<dbReference type="RefSeq" id="WP_023393965.1">
    <property type="nucleotide sequence ID" value="NZ_ASGZ01000022.1"/>
</dbReference>
<accession>V4HFM6</accession>
<name>V4HFM6_9EURY</name>
<dbReference type="Proteomes" id="UP000017840">
    <property type="component" value="Unassembled WGS sequence"/>
</dbReference>
<gene>
    <name evidence="2" type="ORF">K933_06892</name>
</gene>
<protein>
    <submittedName>
        <fullName evidence="2">Uncharacterized protein</fullName>
    </submittedName>
</protein>
<feature type="transmembrane region" description="Helical" evidence="1">
    <location>
        <begin position="137"/>
        <end position="157"/>
    </location>
</feature>
<keyword evidence="1" id="KW-0812">Transmembrane</keyword>
<dbReference type="Pfam" id="PF06550">
    <property type="entry name" value="SPP"/>
    <property type="match status" value="1"/>
</dbReference>
<evidence type="ECO:0000313" key="2">
    <source>
        <dbReference type="EMBL" id="ESP88883.1"/>
    </source>
</evidence>
<dbReference type="InterPro" id="IPR010545">
    <property type="entry name" value="SPP"/>
</dbReference>
<feature type="transmembrane region" description="Helical" evidence="1">
    <location>
        <begin position="169"/>
        <end position="186"/>
    </location>
</feature>
<feature type="non-terminal residue" evidence="2">
    <location>
        <position position="1"/>
    </location>
</feature>
<organism evidence="2 3">
    <name type="scientific">Candidatus Halobonum tyrrellensis G22</name>
    <dbReference type="NCBI Taxonomy" id="1324957"/>
    <lineage>
        <taxon>Archaea</taxon>
        <taxon>Methanobacteriati</taxon>
        <taxon>Methanobacteriota</taxon>
        <taxon>Stenosarchaea group</taxon>
        <taxon>Halobacteria</taxon>
        <taxon>Halobacteriales</taxon>
        <taxon>Haloferacaceae</taxon>
        <taxon>Candidatus Halobonum</taxon>
    </lineage>
</organism>
<evidence type="ECO:0000256" key="1">
    <source>
        <dbReference type="SAM" id="Phobius"/>
    </source>
</evidence>
<proteinExistence type="predicted"/>
<dbReference type="AlphaFoldDB" id="V4HFM6"/>
<reference evidence="2 3" key="1">
    <citation type="journal article" date="2013" name="Genome Announc.">
        <title>Draft Genome Sequence of 'Candidatus Halobonum tyrrellensis' Strain G22, Isolated from the Hypersaline Waters of Lake Tyrrell, Australia.</title>
        <authorList>
            <person name="Ugalde J.A."/>
            <person name="Narasingarao P."/>
            <person name="Kuo S."/>
            <person name="Podell S."/>
            <person name="Allen E.E."/>
        </authorList>
    </citation>
    <scope>NUCLEOTIDE SEQUENCE [LARGE SCALE GENOMIC DNA]</scope>
    <source>
        <strain evidence="2 3">G22</strain>
    </source>
</reference>
<keyword evidence="1" id="KW-1133">Transmembrane helix</keyword>
<feature type="transmembrane region" description="Helical" evidence="1">
    <location>
        <begin position="16"/>
        <end position="33"/>
    </location>
</feature>
<keyword evidence="1" id="KW-0472">Membrane</keyword>
<evidence type="ECO:0000313" key="3">
    <source>
        <dbReference type="Proteomes" id="UP000017840"/>
    </source>
</evidence>
<comment type="caution">
    <text evidence="2">The sequence shown here is derived from an EMBL/GenBank/DDBJ whole genome shotgun (WGS) entry which is preliminary data.</text>
</comment>
<sequence>AAAAGVGLAWRVPRPAVRNAVAAVAVAGAAGLFGSSLAPAYALVALALAALYDVYAVYVSGHMAAVADASADLRLPSMFVVPTDDAYDDADLTVGGGGAPAATVLGAGDALFPAILVASAGVDASASGVAAPLGVPIGAWCTLAGALVGLFALQWVVHRRAGIHAGLPFVNGGAIAGYLLWVASASV</sequence>
<feature type="transmembrane region" description="Helical" evidence="1">
    <location>
        <begin position="40"/>
        <end position="58"/>
    </location>
</feature>
<dbReference type="EMBL" id="ASGZ01000022">
    <property type="protein sequence ID" value="ESP88883.1"/>
    <property type="molecule type" value="Genomic_DNA"/>
</dbReference>
<keyword evidence="3" id="KW-1185">Reference proteome</keyword>
<dbReference type="eggNOG" id="arCOG04463">
    <property type="taxonomic scope" value="Archaea"/>
</dbReference>